<gene>
    <name evidence="4" type="ORF">GCM10009533_18770</name>
</gene>
<keyword evidence="2" id="KW-0175">Coiled coil</keyword>
<dbReference type="PANTHER" id="PTHR30204">
    <property type="entry name" value="REDOX-CYCLING DRUG-SENSING TRANSCRIPTIONAL ACTIVATOR SOXR"/>
    <property type="match status" value="1"/>
</dbReference>
<dbReference type="Proteomes" id="UP001500729">
    <property type="component" value="Unassembled WGS sequence"/>
</dbReference>
<evidence type="ECO:0000259" key="3">
    <source>
        <dbReference type="PROSITE" id="PS50937"/>
    </source>
</evidence>
<dbReference type="Gene3D" id="3.20.80.10">
    <property type="entry name" value="Regulatory factor, effector binding domain"/>
    <property type="match status" value="1"/>
</dbReference>
<accession>A0ABN1CIK8</accession>
<feature type="coiled-coil region" evidence="2">
    <location>
        <begin position="75"/>
        <end position="102"/>
    </location>
</feature>
<evidence type="ECO:0000313" key="4">
    <source>
        <dbReference type="EMBL" id="GAA0519885.1"/>
    </source>
</evidence>
<dbReference type="SUPFAM" id="SSF46955">
    <property type="entry name" value="Putative DNA-binding domain"/>
    <property type="match status" value="1"/>
</dbReference>
<reference evidence="4 5" key="1">
    <citation type="journal article" date="2019" name="Int. J. Syst. Evol. Microbiol.">
        <title>The Global Catalogue of Microorganisms (GCM) 10K type strain sequencing project: providing services to taxonomists for standard genome sequencing and annotation.</title>
        <authorList>
            <consortium name="The Broad Institute Genomics Platform"/>
            <consortium name="The Broad Institute Genome Sequencing Center for Infectious Disease"/>
            <person name="Wu L."/>
            <person name="Ma J."/>
        </authorList>
    </citation>
    <scope>NUCLEOTIDE SEQUENCE [LARGE SCALE GENOMIC DNA]</scope>
    <source>
        <strain evidence="4 5">JCM 10303</strain>
    </source>
</reference>
<sequence>MNIGEFAQLTGLSIKALRRYDEQGLLRPAVVDPWSRYRRYSAPQLDTAVRLKALRAAGVGLAEAERALTGPAAAAEVLSEHREAVQAERRRQEQALEAAEVLLRSGAQDFDVQQRQAPARHWVGVVLTETGEPDDEDAATEHANEAFAALWRALAAEGNAPTGAFWTSMRVSPQEPDAVELLCCRPVARPLPDNWSLPGHRVETGQLPAGPELVVGWRHDDPVPAIDGANHPAVLALLVQAEARGVDLDVTRLRQGGLLEDGENVGVEVCIPLAAQL</sequence>
<proteinExistence type="predicted"/>
<dbReference type="InterPro" id="IPR009061">
    <property type="entry name" value="DNA-bd_dom_put_sf"/>
</dbReference>
<dbReference type="Gene3D" id="1.10.1660.10">
    <property type="match status" value="1"/>
</dbReference>
<dbReference type="PROSITE" id="PS00552">
    <property type="entry name" value="HTH_MERR_1"/>
    <property type="match status" value="1"/>
</dbReference>
<dbReference type="InterPro" id="IPR047057">
    <property type="entry name" value="MerR_fam"/>
</dbReference>
<evidence type="ECO:0000256" key="2">
    <source>
        <dbReference type="SAM" id="Coils"/>
    </source>
</evidence>
<organism evidence="4 5">
    <name type="scientific">Saccharopolyspora erythraea</name>
    <name type="common">Streptomyces erythraeus</name>
    <dbReference type="NCBI Taxonomy" id="1836"/>
    <lineage>
        <taxon>Bacteria</taxon>
        <taxon>Bacillati</taxon>
        <taxon>Actinomycetota</taxon>
        <taxon>Actinomycetes</taxon>
        <taxon>Pseudonocardiales</taxon>
        <taxon>Pseudonocardiaceae</taxon>
        <taxon>Saccharopolyspora</taxon>
    </lineage>
</organism>
<dbReference type="InterPro" id="IPR000551">
    <property type="entry name" value="MerR-type_HTH_dom"/>
</dbReference>
<dbReference type="InterPro" id="IPR011256">
    <property type="entry name" value="Reg_factor_effector_dom_sf"/>
</dbReference>
<protein>
    <recommendedName>
        <fullName evidence="3">HTH merR-type domain-containing protein</fullName>
    </recommendedName>
</protein>
<name>A0ABN1CIK8_SACER</name>
<dbReference type="RefSeq" id="WP_009948534.1">
    <property type="nucleotide sequence ID" value="NZ_BAAAGS010000009.1"/>
</dbReference>
<evidence type="ECO:0000256" key="1">
    <source>
        <dbReference type="ARBA" id="ARBA00023125"/>
    </source>
</evidence>
<dbReference type="PROSITE" id="PS50937">
    <property type="entry name" value="HTH_MERR_2"/>
    <property type="match status" value="1"/>
</dbReference>
<dbReference type="PANTHER" id="PTHR30204:SF97">
    <property type="entry name" value="MERR FAMILY REGULATORY PROTEIN"/>
    <property type="match status" value="1"/>
</dbReference>
<keyword evidence="1" id="KW-0238">DNA-binding</keyword>
<keyword evidence="5" id="KW-1185">Reference proteome</keyword>
<feature type="domain" description="HTH merR-type" evidence="3">
    <location>
        <begin position="1"/>
        <end position="70"/>
    </location>
</feature>
<evidence type="ECO:0000313" key="5">
    <source>
        <dbReference type="Proteomes" id="UP001500729"/>
    </source>
</evidence>
<dbReference type="Pfam" id="PF00376">
    <property type="entry name" value="MerR"/>
    <property type="match status" value="1"/>
</dbReference>
<dbReference type="EMBL" id="BAAAGS010000009">
    <property type="protein sequence ID" value="GAA0519885.1"/>
    <property type="molecule type" value="Genomic_DNA"/>
</dbReference>
<dbReference type="SMART" id="SM00422">
    <property type="entry name" value="HTH_MERR"/>
    <property type="match status" value="1"/>
</dbReference>
<comment type="caution">
    <text evidence="4">The sequence shown here is derived from an EMBL/GenBank/DDBJ whole genome shotgun (WGS) entry which is preliminary data.</text>
</comment>